<proteinExistence type="predicted"/>
<protein>
    <recommendedName>
        <fullName evidence="3">Carboxypeptidase regulatory-like domain-containing protein</fullName>
    </recommendedName>
</protein>
<organism evidence="1 2">
    <name type="scientific">Aquimonas voraii</name>
    <dbReference type="NCBI Taxonomy" id="265719"/>
    <lineage>
        <taxon>Bacteria</taxon>
        <taxon>Pseudomonadati</taxon>
        <taxon>Pseudomonadota</taxon>
        <taxon>Gammaproteobacteria</taxon>
        <taxon>Lysobacterales</taxon>
        <taxon>Lysobacteraceae</taxon>
        <taxon>Aquimonas</taxon>
    </lineage>
</organism>
<reference evidence="1 2" key="1">
    <citation type="submission" date="2016-10" db="EMBL/GenBank/DDBJ databases">
        <authorList>
            <person name="de Groot N.N."/>
        </authorList>
    </citation>
    <scope>NUCLEOTIDE SEQUENCE [LARGE SCALE GENOMIC DNA]</scope>
    <source>
        <strain evidence="1 2">DSM 16957</strain>
    </source>
</reference>
<evidence type="ECO:0000313" key="1">
    <source>
        <dbReference type="EMBL" id="SDD48080.1"/>
    </source>
</evidence>
<sequence length="318" mass="34071">MTNAQVTLYDTSGGFVANAGTSTGQFELPGIRPGSYLLLADSPDHVREVYDNIPCPLPRATINCPGAIPLVFTRESSDREIEISLQPNPVVTGRIGLEGRSESGFAADLFAFGSNGQSTLRVLVQTDAQGSYRTQAFPSGSFRFGASMPGYWDQLFPRIDCLASWPDSFSGCSLSNATVINLQPGQANQDIDFRLRPQSASAVRVVSASNHAPLAGVSIDVWNGNGVRLQSLLSSPEGMVYVEYDPLQTRLLSTFNLLGLEDQVYNGIRCPAGPVYFGQCSLQGATPLPSPINGSTLAPDIVIRMSDGIMLFSHGFEP</sequence>
<dbReference type="AlphaFoldDB" id="A0A1G6V386"/>
<name>A0A1G6V386_9GAMM</name>
<dbReference type="Proteomes" id="UP000199603">
    <property type="component" value="Unassembled WGS sequence"/>
</dbReference>
<evidence type="ECO:0008006" key="3">
    <source>
        <dbReference type="Google" id="ProtNLM"/>
    </source>
</evidence>
<keyword evidence="2" id="KW-1185">Reference proteome</keyword>
<dbReference type="STRING" id="265719.SAMN04488509_102625"/>
<evidence type="ECO:0000313" key="2">
    <source>
        <dbReference type="Proteomes" id="UP000199603"/>
    </source>
</evidence>
<dbReference type="EMBL" id="FNAG01000002">
    <property type="protein sequence ID" value="SDD48080.1"/>
    <property type="molecule type" value="Genomic_DNA"/>
</dbReference>
<accession>A0A1G6V386</accession>
<gene>
    <name evidence="1" type="ORF">SAMN04488509_102625</name>
</gene>